<organism evidence="1">
    <name type="scientific">Tetraselmis chuii</name>
    <dbReference type="NCBI Taxonomy" id="63592"/>
    <lineage>
        <taxon>Eukaryota</taxon>
        <taxon>Viridiplantae</taxon>
        <taxon>Chlorophyta</taxon>
        <taxon>core chlorophytes</taxon>
        <taxon>Chlorodendrophyceae</taxon>
        <taxon>Chlorodendrales</taxon>
        <taxon>Chlorodendraceae</taxon>
        <taxon>Tetraselmis</taxon>
    </lineage>
</organism>
<sequence>MRYSTLRQCNSATCVSAAPLDSCGSFPLAPSTNKEYGMGHTRDRLQMLVWVVPRLLVCVVRTLRFIWRPFALKHSSGLEVSSFNSSKAAKNKAASRHLRGGKLSAMIDGSVQNGVASIGIWYCEVRIRAG</sequence>
<gene>
    <name evidence="1" type="ORF">TCHU04912_LOCUS13317</name>
</gene>
<protein>
    <submittedName>
        <fullName evidence="1">Uncharacterized protein</fullName>
    </submittedName>
</protein>
<dbReference type="EMBL" id="HBGG01025759">
    <property type="protein sequence ID" value="CAD9211078.1"/>
    <property type="molecule type" value="Transcribed_RNA"/>
</dbReference>
<reference evidence="1" key="1">
    <citation type="submission" date="2021-01" db="EMBL/GenBank/DDBJ databases">
        <authorList>
            <person name="Corre E."/>
            <person name="Pelletier E."/>
            <person name="Niang G."/>
            <person name="Scheremetjew M."/>
            <person name="Finn R."/>
            <person name="Kale V."/>
            <person name="Holt S."/>
            <person name="Cochrane G."/>
            <person name="Meng A."/>
            <person name="Brown T."/>
            <person name="Cohen L."/>
        </authorList>
    </citation>
    <scope>NUCLEOTIDE SEQUENCE</scope>
    <source>
        <strain evidence="1">PLY429</strain>
    </source>
</reference>
<proteinExistence type="predicted"/>
<evidence type="ECO:0000313" key="1">
    <source>
        <dbReference type="EMBL" id="CAD9211078.1"/>
    </source>
</evidence>
<name>A0A7S1SXA5_9CHLO</name>
<accession>A0A7S1SXA5</accession>
<dbReference type="AlphaFoldDB" id="A0A7S1SXA5"/>